<reference evidence="1" key="1">
    <citation type="submission" date="2011-04" db="EMBL/GenBank/DDBJ databases">
        <title>Evolution of plant cell wall degrading machinery underlies the functional diversity of forest fungi.</title>
        <authorList>
            <consortium name="US DOE Joint Genome Institute (JGI-PGF)"/>
            <person name="Eastwood D.C."/>
            <person name="Floudas D."/>
            <person name="Binder M."/>
            <person name="Majcherczyk A."/>
            <person name="Schneider P."/>
            <person name="Aerts A."/>
            <person name="Asiegbu F.O."/>
            <person name="Baker S.E."/>
            <person name="Barry K."/>
            <person name="Bendiksby M."/>
            <person name="Blumentritt M."/>
            <person name="Coutinho P.M."/>
            <person name="Cullen D."/>
            <person name="Cullen D."/>
            <person name="Gathman A."/>
            <person name="Goodell B."/>
            <person name="Henrissat B."/>
            <person name="Ihrmark K."/>
            <person name="Kauserud H."/>
            <person name="Kohler A."/>
            <person name="LaButti K."/>
            <person name="Lapidus A."/>
            <person name="Lavin J.L."/>
            <person name="Lee Y.-H."/>
            <person name="Lindquist E."/>
            <person name="Lilly W."/>
            <person name="Lucas S."/>
            <person name="Morin E."/>
            <person name="Murat C."/>
            <person name="Oguiza J.A."/>
            <person name="Park J."/>
            <person name="Pisabarro A.G."/>
            <person name="Riley R."/>
            <person name="Rosling A."/>
            <person name="Salamov A."/>
            <person name="Schmidt O."/>
            <person name="Schmutz J."/>
            <person name="Skrede I."/>
            <person name="Stenlid J."/>
            <person name="Wiebenga A."/>
            <person name="Xie X."/>
            <person name="Kues U."/>
            <person name="Hibbett D.S."/>
            <person name="Hoffmeister D."/>
            <person name="Hogberg N."/>
            <person name="Martin F."/>
            <person name="Grigoriev I.V."/>
            <person name="Watkinson S.C."/>
        </authorList>
    </citation>
    <scope>NUCLEOTIDE SEQUENCE</scope>
    <source>
        <strain evidence="1">S7.9</strain>
    </source>
</reference>
<dbReference type="HOGENOM" id="CLU_1950132_0_0_1"/>
<dbReference type="GeneID" id="18812427"/>
<dbReference type="Proteomes" id="UP000008064">
    <property type="component" value="Unassembled WGS sequence"/>
</dbReference>
<organism>
    <name type="scientific">Serpula lacrymans var. lacrymans (strain S7.9)</name>
    <name type="common">Dry rot fungus</name>
    <dbReference type="NCBI Taxonomy" id="578457"/>
    <lineage>
        <taxon>Eukaryota</taxon>
        <taxon>Fungi</taxon>
        <taxon>Dikarya</taxon>
        <taxon>Basidiomycota</taxon>
        <taxon>Agaricomycotina</taxon>
        <taxon>Agaricomycetes</taxon>
        <taxon>Agaricomycetidae</taxon>
        <taxon>Boletales</taxon>
        <taxon>Coniophorineae</taxon>
        <taxon>Serpulaceae</taxon>
        <taxon>Serpula</taxon>
    </lineage>
</organism>
<protein>
    <submittedName>
        <fullName evidence="1">Uncharacterized protein</fullName>
    </submittedName>
</protein>
<name>F8NE12_SERL9</name>
<gene>
    <name evidence="1" type="ORF">SERLADRAFT_404667</name>
</gene>
<sequence length="129" mass="15069">MISWEDDIVEAFVWFDPRRQTPERKEALDNRWWLQMVPSHLFTTHTPLGGKLPIVITPQSDGQDLIDFSFMSLVPSHVQWLSPAQQWGPPPFLEEMVARMEQRQGIIGYLYGKLEDKVVELKVKEGEYN</sequence>
<dbReference type="RefSeq" id="XP_007312424.1">
    <property type="nucleotide sequence ID" value="XM_007312362.1"/>
</dbReference>
<dbReference type="EMBL" id="GL945428">
    <property type="protein sequence ID" value="EGO30540.1"/>
    <property type="molecule type" value="Genomic_DNA"/>
</dbReference>
<evidence type="ECO:0000313" key="1">
    <source>
        <dbReference type="EMBL" id="EGO30540.1"/>
    </source>
</evidence>
<proteinExistence type="predicted"/>
<dbReference type="KEGG" id="sla:SERLADRAFT_404667"/>
<accession>F8NE12</accession>
<dbReference type="AlphaFoldDB" id="F8NE12"/>